<keyword evidence="4 7" id="KW-0472">Membrane</keyword>
<feature type="compositionally biased region" description="Polar residues" evidence="6">
    <location>
        <begin position="302"/>
        <end position="314"/>
    </location>
</feature>
<feature type="region of interest" description="Disordered" evidence="6">
    <location>
        <begin position="580"/>
        <end position="654"/>
    </location>
</feature>
<dbReference type="AlphaFoldDB" id="A0A316UQN7"/>
<sequence>MADETQHDATVRQAAMLADETGETSDTAFDDATAAATATAGGGEQQQQQSASSLAARRPAGHVHWGGAQPLSGGRIQVGENGPTVVVRGASNPSGVLRANHPGPLHLSSRLGGGGGGGGGGGNKHDDHGEEMTVAPQPEKAPQPAQPTQLALTGAHGLDEEGLDNRAFLELQRELQRHESQGGDAAAAAVQPVRQRPRRYQGGETPDWAVSGPSTPGGTSDSGSYDAAADSDLDHIDFMAGEVDGMPAKPRRKKGVDEEEEGVSGWAKLRTLMGRVKSPNQDPEAAESSEKTRPHEEGGPTNLKSVPVTTSSGLRQGPRTKPSKYEREAAKLIRAHKLMRGQAADSDDEGPEVIAGLGRMPSKNRRHLDSGASTPDAMDTAANLDARPVHAGGVLGNILKLYEQQQREERDRTAVSSGVSSMGATTPESGGGERLNEMVANGLQDENRAAMAAGSAPVADPQRRPVVGGGTTSPSDRRKSWNPSLATGGALAGGTKFAGQAAAKSLRFAANEVGIEDMTDERPKASRSAGGVVGGLIATTGNLIGAVSPYHAQLGPNPKRPGYTLDRYLLPEMNAKTLKRTAEAVASAAPRPSRRSQSQPGTPGPRSPSSPGVVMGRPDGNASSETQAVTPSTEKFGGNGHANGYSAPTHTRKHSGNILNIPGHGFHALKTWKTGASAVNTPDVGSANGHGGDYFGSAEEDAALAKAEWQRKIKKRNKDKRKKEEIFITMHVAAILQRQEFLLKLSRALMMFGAPTHRIETQIQQTARVLEINCRCIYLPNLMLFAFGDDATHTSETKFIKQGGGLDFTKLTDMHTIYWNVIHDKIGVGEASAQLDELMRRKPLIGRWPMVVIGGFCSSFICVGPMGFNGSFIDAVMAFPLGAFLVFSQSVITTELFSNVFEIVFASLNSFIASAVASTGIFCYAGVVSGAIVLILPGFIVLSGSLELQSKNLIAGSVRLVYAIIYSLFLGFGLSIGSSFWALFSGANNRGSVSTCDSVHNPDVWWQRNVPLIWALLTVPMYSTCLSLRNQAKVNRKEFPAMVLIACAGWACNHFASTAPALSGRQDITSALGSLAVGILSNIYGRIFDGRSYVVAVTGVLYQLPSGLSNGGLLNFASTTNSSTSNFNSGFTVAQSLVEVALGLTVGLFASTILAYILGGRKQRMGGLFSF</sequence>
<feature type="region of interest" description="Disordered" evidence="6">
    <location>
        <begin position="405"/>
        <end position="435"/>
    </location>
</feature>
<dbReference type="GO" id="GO:0022857">
    <property type="term" value="F:transmembrane transporter activity"/>
    <property type="evidence" value="ECO:0007669"/>
    <property type="project" value="InterPro"/>
</dbReference>
<evidence type="ECO:0000256" key="5">
    <source>
        <dbReference type="ARBA" id="ARBA00034125"/>
    </source>
</evidence>
<feature type="compositionally biased region" description="Polar residues" evidence="6">
    <location>
        <begin position="621"/>
        <end position="633"/>
    </location>
</feature>
<dbReference type="InterPro" id="IPR051361">
    <property type="entry name" value="ThrE/Ser_Exporter"/>
</dbReference>
<dbReference type="GeneID" id="37025483"/>
<accession>A0A316UQN7</accession>
<feature type="compositionally biased region" description="Low complexity" evidence="6">
    <location>
        <begin position="211"/>
        <end position="230"/>
    </location>
</feature>
<feature type="transmembrane region" description="Helical" evidence="7">
    <location>
        <begin position="1092"/>
        <end position="1117"/>
    </location>
</feature>
<feature type="transmembrane region" description="Helical" evidence="7">
    <location>
        <begin position="960"/>
        <end position="984"/>
    </location>
</feature>
<protein>
    <submittedName>
        <fullName evidence="10">DUF1212-domain-containing protein</fullName>
    </submittedName>
</protein>
<dbReference type="STRING" id="1569628.A0A316UQN7"/>
<dbReference type="Proteomes" id="UP000245884">
    <property type="component" value="Unassembled WGS sequence"/>
</dbReference>
<evidence type="ECO:0000256" key="2">
    <source>
        <dbReference type="ARBA" id="ARBA00022692"/>
    </source>
</evidence>
<comment type="similarity">
    <text evidence="5">Belongs to the ThrE exporter (TC 2.A.79) family.</text>
</comment>
<evidence type="ECO:0000259" key="9">
    <source>
        <dbReference type="Pfam" id="PF12821"/>
    </source>
</evidence>
<feature type="domain" description="Threonine/serine exporter-like N-terminal" evidence="8">
    <location>
        <begin position="741"/>
        <end position="980"/>
    </location>
</feature>
<dbReference type="InterPro" id="IPR010619">
    <property type="entry name" value="ThrE-like_N"/>
</dbReference>
<proteinExistence type="inferred from homology"/>
<keyword evidence="3 7" id="KW-1133">Transmembrane helix</keyword>
<feature type="transmembrane region" description="Helical" evidence="7">
    <location>
        <begin position="1068"/>
        <end position="1085"/>
    </location>
</feature>
<keyword evidence="11" id="KW-1185">Reference proteome</keyword>
<feature type="domain" description="Threonine/Serine exporter ThrE" evidence="9">
    <location>
        <begin position="1033"/>
        <end position="1153"/>
    </location>
</feature>
<evidence type="ECO:0000259" key="8">
    <source>
        <dbReference type="Pfam" id="PF06738"/>
    </source>
</evidence>
<feature type="compositionally biased region" description="Basic and acidic residues" evidence="6">
    <location>
        <begin position="1"/>
        <end position="10"/>
    </location>
</feature>
<dbReference type="Pfam" id="PF06738">
    <property type="entry name" value="ThrE"/>
    <property type="match status" value="1"/>
</dbReference>
<name>A0A316UQN7_9BASI</name>
<comment type="subcellular location">
    <subcellularLocation>
        <location evidence="1">Membrane</location>
        <topology evidence="1">Multi-pass membrane protein</topology>
    </subcellularLocation>
</comment>
<feature type="compositionally biased region" description="Polar residues" evidence="6">
    <location>
        <begin position="414"/>
        <end position="428"/>
    </location>
</feature>
<keyword evidence="2 7" id="KW-0812">Transmembrane</keyword>
<feature type="compositionally biased region" description="Gly residues" evidence="6">
    <location>
        <begin position="111"/>
        <end position="122"/>
    </location>
</feature>
<evidence type="ECO:0000313" key="11">
    <source>
        <dbReference type="Proteomes" id="UP000245884"/>
    </source>
</evidence>
<feature type="compositionally biased region" description="Low complexity" evidence="6">
    <location>
        <begin position="24"/>
        <end position="56"/>
    </location>
</feature>
<feature type="compositionally biased region" description="Basic and acidic residues" evidence="6">
    <location>
        <begin position="171"/>
        <end position="181"/>
    </location>
</feature>
<feature type="transmembrane region" description="Helical" evidence="7">
    <location>
        <begin position="1012"/>
        <end position="1029"/>
    </location>
</feature>
<reference evidence="10 11" key="1">
    <citation type="journal article" date="2018" name="Mol. Biol. Evol.">
        <title>Broad Genomic Sampling Reveals a Smut Pathogenic Ancestry of the Fungal Clade Ustilaginomycotina.</title>
        <authorList>
            <person name="Kijpornyongpan T."/>
            <person name="Mondo S.J."/>
            <person name="Barry K."/>
            <person name="Sandor L."/>
            <person name="Lee J."/>
            <person name="Lipzen A."/>
            <person name="Pangilinan J."/>
            <person name="LaButti K."/>
            <person name="Hainaut M."/>
            <person name="Henrissat B."/>
            <person name="Grigoriev I.V."/>
            <person name="Spatafora J.W."/>
            <person name="Aime M.C."/>
        </authorList>
    </citation>
    <scope>NUCLEOTIDE SEQUENCE [LARGE SCALE GENOMIC DNA]</scope>
    <source>
        <strain evidence="10 11">MCA 5214</strain>
    </source>
</reference>
<feature type="region of interest" description="Disordered" evidence="6">
    <location>
        <begin position="451"/>
        <end position="486"/>
    </location>
</feature>
<evidence type="ECO:0000313" key="10">
    <source>
        <dbReference type="EMBL" id="PWN27622.1"/>
    </source>
</evidence>
<dbReference type="EMBL" id="KZ819667">
    <property type="protein sequence ID" value="PWN27622.1"/>
    <property type="molecule type" value="Genomic_DNA"/>
</dbReference>
<evidence type="ECO:0000256" key="3">
    <source>
        <dbReference type="ARBA" id="ARBA00022989"/>
    </source>
</evidence>
<feature type="transmembrane region" description="Helical" evidence="7">
    <location>
        <begin position="1137"/>
        <end position="1158"/>
    </location>
</feature>
<feature type="compositionally biased region" description="Basic and acidic residues" evidence="6">
    <location>
        <begin position="288"/>
        <end position="298"/>
    </location>
</feature>
<evidence type="ECO:0000256" key="6">
    <source>
        <dbReference type="SAM" id="MobiDB-lite"/>
    </source>
</evidence>
<feature type="transmembrane region" description="Helical" evidence="7">
    <location>
        <begin position="912"/>
        <end position="939"/>
    </location>
</feature>
<gene>
    <name evidence="10" type="ORF">BDZ90DRAFT_168061</name>
</gene>
<dbReference type="GO" id="GO:0016020">
    <property type="term" value="C:membrane"/>
    <property type="evidence" value="ECO:0007669"/>
    <property type="project" value="UniProtKB-SubCell"/>
</dbReference>
<evidence type="ECO:0000256" key="1">
    <source>
        <dbReference type="ARBA" id="ARBA00004141"/>
    </source>
</evidence>
<evidence type="ECO:0000256" key="7">
    <source>
        <dbReference type="SAM" id="Phobius"/>
    </source>
</evidence>
<dbReference type="Pfam" id="PF12821">
    <property type="entry name" value="ThrE_2"/>
    <property type="match status" value="1"/>
</dbReference>
<feature type="compositionally biased region" description="Low complexity" evidence="6">
    <location>
        <begin position="185"/>
        <end position="194"/>
    </location>
</feature>
<evidence type="ECO:0000256" key="4">
    <source>
        <dbReference type="ARBA" id="ARBA00023136"/>
    </source>
</evidence>
<dbReference type="RefSeq" id="XP_025362234.1">
    <property type="nucleotide sequence ID" value="XM_025503660.1"/>
</dbReference>
<feature type="transmembrane region" description="Helical" evidence="7">
    <location>
        <begin position="1041"/>
        <end position="1062"/>
    </location>
</feature>
<organism evidence="10 11">
    <name type="scientific">Jaminaea rosea</name>
    <dbReference type="NCBI Taxonomy" id="1569628"/>
    <lineage>
        <taxon>Eukaryota</taxon>
        <taxon>Fungi</taxon>
        <taxon>Dikarya</taxon>
        <taxon>Basidiomycota</taxon>
        <taxon>Ustilaginomycotina</taxon>
        <taxon>Exobasidiomycetes</taxon>
        <taxon>Microstromatales</taxon>
        <taxon>Microstromatales incertae sedis</taxon>
        <taxon>Jaminaea</taxon>
    </lineage>
</organism>
<feature type="transmembrane region" description="Helical" evidence="7">
    <location>
        <begin position="848"/>
        <end position="868"/>
    </location>
</feature>
<dbReference type="PANTHER" id="PTHR31082">
    <property type="entry name" value="PHEROMONE-REGULATED MEMBRANE PROTEIN 10"/>
    <property type="match status" value="1"/>
</dbReference>
<feature type="compositionally biased region" description="Low complexity" evidence="6">
    <location>
        <begin position="586"/>
        <end position="601"/>
    </location>
</feature>
<dbReference type="InterPro" id="IPR024528">
    <property type="entry name" value="ThrE_2"/>
</dbReference>
<dbReference type="PANTHER" id="PTHR31082:SF4">
    <property type="entry name" value="PHEROMONE-REGULATED MEMBRANE PROTEIN 10"/>
    <property type="match status" value="1"/>
</dbReference>
<feature type="region of interest" description="Disordered" evidence="6">
    <location>
        <begin position="1"/>
        <end position="377"/>
    </location>
</feature>
<dbReference type="OrthoDB" id="413008at2759"/>